<dbReference type="PANTHER" id="PTHR43664:SF1">
    <property type="entry name" value="BETA-METHYLMALYL-COA DEHYDRATASE"/>
    <property type="match status" value="1"/>
</dbReference>
<dbReference type="Pfam" id="PF01575">
    <property type="entry name" value="MaoC_dehydratas"/>
    <property type="match status" value="1"/>
</dbReference>
<dbReference type="InterPro" id="IPR002539">
    <property type="entry name" value="MaoC-like_dom"/>
</dbReference>
<organism evidence="2 3">
    <name type="scientific">Sedimentitalea xiamensis</name>
    <dbReference type="NCBI Taxonomy" id="3050037"/>
    <lineage>
        <taxon>Bacteria</taxon>
        <taxon>Pseudomonadati</taxon>
        <taxon>Pseudomonadota</taxon>
        <taxon>Alphaproteobacteria</taxon>
        <taxon>Rhodobacterales</taxon>
        <taxon>Paracoccaceae</taxon>
        <taxon>Sedimentitalea</taxon>
    </lineage>
</organism>
<comment type="caution">
    <text evidence="2">The sequence shown here is derived from an EMBL/GenBank/DDBJ whole genome shotgun (WGS) entry which is preliminary data.</text>
</comment>
<feature type="domain" description="MaoC-like" evidence="1">
    <location>
        <begin position="18"/>
        <end position="120"/>
    </location>
</feature>
<dbReference type="EMBL" id="JASNJE010000010">
    <property type="protein sequence ID" value="MDK3073519.1"/>
    <property type="molecule type" value="Genomic_DNA"/>
</dbReference>
<reference evidence="2 3" key="1">
    <citation type="submission" date="2023-05" db="EMBL/GenBank/DDBJ databases">
        <title>Sedimentitalea sp. nov. JM2-8.</title>
        <authorList>
            <person name="Huang J."/>
        </authorList>
    </citation>
    <scope>NUCLEOTIDE SEQUENCE [LARGE SCALE GENOMIC DNA]</scope>
    <source>
        <strain evidence="2 3">JM2-8</strain>
    </source>
</reference>
<dbReference type="Gene3D" id="3.10.129.10">
    <property type="entry name" value="Hotdog Thioesterase"/>
    <property type="match status" value="1"/>
</dbReference>
<dbReference type="PANTHER" id="PTHR43664">
    <property type="entry name" value="MONOAMINE OXIDASE-RELATED"/>
    <property type="match status" value="1"/>
</dbReference>
<protein>
    <submittedName>
        <fullName evidence="2">MaoC family dehydratase</fullName>
    </submittedName>
</protein>
<keyword evidence="3" id="KW-1185">Reference proteome</keyword>
<dbReference type="RefSeq" id="WP_284485461.1">
    <property type="nucleotide sequence ID" value="NZ_JASNJE010000010.1"/>
</dbReference>
<sequence length="158" mass="17303">MTQTTTEPGLIPFESIPIGQVRSFGAYEVTKEEIIEFASKYDAQFFHLDEEAAKDSLFGGLCASGWHTCAMTMAMLVEDMKSRGKSLGSPGIDQLRWKHPVFPGDILSVRMEVIDKIEPKSRSDIGFVVSKTTVSTQTGTEVMEFISKGIFPKTGGAS</sequence>
<accession>A0ABT7FEH4</accession>
<dbReference type="SUPFAM" id="SSF54637">
    <property type="entry name" value="Thioesterase/thiol ester dehydrase-isomerase"/>
    <property type="match status" value="1"/>
</dbReference>
<gene>
    <name evidence="2" type="ORF">QO034_10385</name>
</gene>
<dbReference type="InterPro" id="IPR052342">
    <property type="entry name" value="MCH/BMMD"/>
</dbReference>
<name>A0ABT7FEH4_9RHOB</name>
<evidence type="ECO:0000259" key="1">
    <source>
        <dbReference type="Pfam" id="PF01575"/>
    </source>
</evidence>
<dbReference type="CDD" id="cd03454">
    <property type="entry name" value="YdeM"/>
    <property type="match status" value="1"/>
</dbReference>
<evidence type="ECO:0000313" key="2">
    <source>
        <dbReference type="EMBL" id="MDK3073519.1"/>
    </source>
</evidence>
<evidence type="ECO:0000313" key="3">
    <source>
        <dbReference type="Proteomes" id="UP001227126"/>
    </source>
</evidence>
<proteinExistence type="predicted"/>
<dbReference type="Proteomes" id="UP001227126">
    <property type="component" value="Unassembled WGS sequence"/>
</dbReference>
<dbReference type="InterPro" id="IPR029069">
    <property type="entry name" value="HotDog_dom_sf"/>
</dbReference>